<name>A0ABW4YKV4_9BACL</name>
<proteinExistence type="predicted"/>
<comment type="caution">
    <text evidence="1">The sequence shown here is derived from an EMBL/GenBank/DDBJ whole genome shotgun (WGS) entry which is preliminary data.</text>
</comment>
<evidence type="ECO:0000313" key="1">
    <source>
        <dbReference type="EMBL" id="MFD2116362.1"/>
    </source>
</evidence>
<accession>A0ABW4YKV4</accession>
<dbReference type="EMBL" id="JBHUHO010000030">
    <property type="protein sequence ID" value="MFD2116362.1"/>
    <property type="molecule type" value="Genomic_DNA"/>
</dbReference>
<dbReference type="Proteomes" id="UP001597362">
    <property type="component" value="Unassembled WGS sequence"/>
</dbReference>
<organism evidence="1 2">
    <name type="scientific">Paenibacillus yanchengensis</name>
    <dbReference type="NCBI Taxonomy" id="2035833"/>
    <lineage>
        <taxon>Bacteria</taxon>
        <taxon>Bacillati</taxon>
        <taxon>Bacillota</taxon>
        <taxon>Bacilli</taxon>
        <taxon>Bacillales</taxon>
        <taxon>Paenibacillaceae</taxon>
        <taxon>Paenibacillus</taxon>
    </lineage>
</organism>
<sequence length="246" mass="27960">MSNGKSVELVTDKIDLLENQIKRYLNLKEGIFDNEYLEIAGDTVQFIGAVKKISSLIMQKRFESFLKGFDNEDPNVDQIERLIKYVNNERKAEFLSDTLSKIMLARSTKACVIMGTLFSSLIDDKANISHIDLIGLQALSQFFDDDIVNYVFICRYIQMKGENKYTVLWGSKFIQALNNEGLEEESVMLTIEKSVSNQLLSKINDVELSIDDDHPSFSSSAEVEENFKITKPGEVLNKYILKSGLN</sequence>
<evidence type="ECO:0000313" key="2">
    <source>
        <dbReference type="Proteomes" id="UP001597362"/>
    </source>
</evidence>
<protein>
    <submittedName>
        <fullName evidence="1">Uncharacterized protein</fullName>
    </submittedName>
</protein>
<dbReference type="RefSeq" id="WP_377772451.1">
    <property type="nucleotide sequence ID" value="NZ_JBHUHO010000030.1"/>
</dbReference>
<reference evidence="2" key="1">
    <citation type="journal article" date="2019" name="Int. J. Syst. Evol. Microbiol.">
        <title>The Global Catalogue of Microorganisms (GCM) 10K type strain sequencing project: providing services to taxonomists for standard genome sequencing and annotation.</title>
        <authorList>
            <consortium name="The Broad Institute Genomics Platform"/>
            <consortium name="The Broad Institute Genome Sequencing Center for Infectious Disease"/>
            <person name="Wu L."/>
            <person name="Ma J."/>
        </authorList>
    </citation>
    <scope>NUCLEOTIDE SEQUENCE [LARGE SCALE GENOMIC DNA]</scope>
    <source>
        <strain evidence="2">GH52</strain>
    </source>
</reference>
<keyword evidence="2" id="KW-1185">Reference proteome</keyword>
<gene>
    <name evidence="1" type="ORF">ACFSJH_11580</name>
</gene>